<feature type="transmembrane region" description="Helical" evidence="8">
    <location>
        <begin position="347"/>
        <end position="365"/>
    </location>
</feature>
<keyword evidence="6 8" id="KW-0472">Membrane</keyword>
<feature type="region of interest" description="Disordered" evidence="7">
    <location>
        <begin position="103"/>
        <end position="123"/>
    </location>
</feature>
<gene>
    <name evidence="10" type="ORF">BO97DRAFT_378850</name>
</gene>
<reference evidence="10 11" key="1">
    <citation type="submission" date="2018-02" db="EMBL/GenBank/DDBJ databases">
        <title>The genomes of Aspergillus section Nigri reveals drivers in fungal speciation.</title>
        <authorList>
            <consortium name="DOE Joint Genome Institute"/>
            <person name="Vesth T.C."/>
            <person name="Nybo J."/>
            <person name="Theobald S."/>
            <person name="Brandl J."/>
            <person name="Frisvad J.C."/>
            <person name="Nielsen K.F."/>
            <person name="Lyhne E.K."/>
            <person name="Kogle M.E."/>
            <person name="Kuo A."/>
            <person name="Riley R."/>
            <person name="Clum A."/>
            <person name="Nolan M."/>
            <person name="Lipzen A."/>
            <person name="Salamov A."/>
            <person name="Henrissat B."/>
            <person name="Wiebenga A."/>
            <person name="De vries R.P."/>
            <person name="Grigoriev I.V."/>
            <person name="Mortensen U.H."/>
            <person name="Andersen M.R."/>
            <person name="Baker S.E."/>
        </authorList>
    </citation>
    <scope>NUCLEOTIDE SEQUENCE [LARGE SCALE GENOMIC DNA]</scope>
    <source>
        <strain evidence="10 11">CBS 101889</strain>
    </source>
</reference>
<dbReference type="PANTHER" id="PTHR31595:SF60">
    <property type="entry name" value="BIOSYNTHESIS PROTEIN (TRI7), PUTATIVE (AFU_ORTHOLOGUE AFUA_8G05970)-RELATED"/>
    <property type="match status" value="1"/>
</dbReference>
<organism evidence="10 11">
    <name type="scientific">Aspergillus homomorphus (strain CBS 101889)</name>
    <dbReference type="NCBI Taxonomy" id="1450537"/>
    <lineage>
        <taxon>Eukaryota</taxon>
        <taxon>Fungi</taxon>
        <taxon>Dikarya</taxon>
        <taxon>Ascomycota</taxon>
        <taxon>Pezizomycotina</taxon>
        <taxon>Eurotiomycetes</taxon>
        <taxon>Eurotiomycetidae</taxon>
        <taxon>Eurotiales</taxon>
        <taxon>Aspergillaceae</taxon>
        <taxon>Aspergillus</taxon>
        <taxon>Aspergillus subgen. Circumdati</taxon>
    </lineage>
</organism>
<evidence type="ECO:0000256" key="7">
    <source>
        <dbReference type="SAM" id="MobiDB-lite"/>
    </source>
</evidence>
<dbReference type="GO" id="GO:0016020">
    <property type="term" value="C:membrane"/>
    <property type="evidence" value="ECO:0007669"/>
    <property type="project" value="UniProtKB-SubCell"/>
</dbReference>
<evidence type="ECO:0000256" key="2">
    <source>
        <dbReference type="ARBA" id="ARBA00007282"/>
    </source>
</evidence>
<keyword evidence="4 8" id="KW-0812">Transmembrane</keyword>
<feature type="transmembrane region" description="Helical" evidence="8">
    <location>
        <begin position="315"/>
        <end position="335"/>
    </location>
</feature>
<sequence length="427" mass="47629">MSSPALPSNWYIPVAQWLLIQPIVGLVVAFTSPRSLARPATAILVVALGYSSQRGAHAYYAGTRFGAPLVSMCVVHVLNGIDLLVLSRASYEAQKEWDRHKAARLSNGSHTKEQKQQTPNASVRNEGVSRLLWAFSIPFNYRRIDTPWEIRHLPRFDAVNPDYVPSRTRFLLQALAKVAVAVIVIQGCTMETDDPHLGLAVAQLPEAKEALLPFAVAAGGDGLGKRLLVRVLFCLSFGIIGRAMIIASYNVLAFLAVGLGLYDPVKWPPVAGSLWEGWSIGRFWGVTWHQTFRQPLTSNADFLLSLVWKSPNGRLAWYFRALLAFTVSGIIHLFMDVGFGVPMAKSGALWFFCLQILGVLLESIVRDLVRPLRARMNPGVKRVIGYVWVALFMLWTVPIWINPILIQLYKDGVRMMSPFLFFGSWKI</sequence>
<dbReference type="EMBL" id="KZ824336">
    <property type="protein sequence ID" value="RAL07259.1"/>
    <property type="molecule type" value="Genomic_DNA"/>
</dbReference>
<dbReference type="GO" id="GO:0006629">
    <property type="term" value="P:lipid metabolic process"/>
    <property type="evidence" value="ECO:0007669"/>
    <property type="project" value="InterPro"/>
</dbReference>
<proteinExistence type="inferred from homology"/>
<dbReference type="PANTHER" id="PTHR31595">
    <property type="entry name" value="LONG-CHAIN-ALCOHOL O-FATTY-ACYLTRANSFERASE 3-RELATED"/>
    <property type="match status" value="1"/>
</dbReference>
<dbReference type="GO" id="GO:0008374">
    <property type="term" value="F:O-acyltransferase activity"/>
    <property type="evidence" value="ECO:0007669"/>
    <property type="project" value="InterPro"/>
</dbReference>
<feature type="transmembrane region" description="Helical" evidence="8">
    <location>
        <begin position="12"/>
        <end position="29"/>
    </location>
</feature>
<dbReference type="OrthoDB" id="1077582at2759"/>
<dbReference type="Proteomes" id="UP000248961">
    <property type="component" value="Unassembled WGS sequence"/>
</dbReference>
<feature type="non-terminal residue" evidence="10">
    <location>
        <position position="427"/>
    </location>
</feature>
<dbReference type="InterPro" id="IPR032805">
    <property type="entry name" value="Wax_synthase_dom"/>
</dbReference>
<dbReference type="InterPro" id="IPR044851">
    <property type="entry name" value="Wax_synthase"/>
</dbReference>
<evidence type="ECO:0000256" key="6">
    <source>
        <dbReference type="ARBA" id="ARBA00023136"/>
    </source>
</evidence>
<comment type="subcellular location">
    <subcellularLocation>
        <location evidence="1">Membrane</location>
        <topology evidence="1">Multi-pass membrane protein</topology>
    </subcellularLocation>
</comment>
<dbReference type="Pfam" id="PF13813">
    <property type="entry name" value="MBOAT_2"/>
    <property type="match status" value="1"/>
</dbReference>
<keyword evidence="5 8" id="KW-1133">Transmembrane helix</keyword>
<evidence type="ECO:0000256" key="8">
    <source>
        <dbReference type="SAM" id="Phobius"/>
    </source>
</evidence>
<name>A0A395HIE0_ASPHC</name>
<feature type="transmembrane region" description="Helical" evidence="8">
    <location>
        <begin position="385"/>
        <end position="406"/>
    </location>
</feature>
<keyword evidence="3" id="KW-0808">Transferase</keyword>
<evidence type="ECO:0000313" key="10">
    <source>
        <dbReference type="EMBL" id="RAL07259.1"/>
    </source>
</evidence>
<evidence type="ECO:0000256" key="5">
    <source>
        <dbReference type="ARBA" id="ARBA00022989"/>
    </source>
</evidence>
<dbReference type="RefSeq" id="XP_025546413.1">
    <property type="nucleotide sequence ID" value="XM_025693135.1"/>
</dbReference>
<feature type="transmembrane region" description="Helical" evidence="8">
    <location>
        <begin position="231"/>
        <end position="262"/>
    </location>
</feature>
<evidence type="ECO:0000259" key="9">
    <source>
        <dbReference type="Pfam" id="PF13813"/>
    </source>
</evidence>
<evidence type="ECO:0000313" key="11">
    <source>
        <dbReference type="Proteomes" id="UP000248961"/>
    </source>
</evidence>
<dbReference type="GeneID" id="37197424"/>
<dbReference type="STRING" id="1450537.A0A395HIE0"/>
<accession>A0A395HIE0</accession>
<comment type="similarity">
    <text evidence="2">Belongs to the wax synthase family.</text>
</comment>
<keyword evidence="11" id="KW-1185">Reference proteome</keyword>
<feature type="domain" description="Wax synthase" evidence="9">
    <location>
        <begin position="267"/>
        <end position="354"/>
    </location>
</feature>
<evidence type="ECO:0000256" key="3">
    <source>
        <dbReference type="ARBA" id="ARBA00022679"/>
    </source>
</evidence>
<evidence type="ECO:0000256" key="1">
    <source>
        <dbReference type="ARBA" id="ARBA00004141"/>
    </source>
</evidence>
<protein>
    <recommendedName>
        <fullName evidence="9">Wax synthase domain-containing protein</fullName>
    </recommendedName>
</protein>
<evidence type="ECO:0000256" key="4">
    <source>
        <dbReference type="ARBA" id="ARBA00022692"/>
    </source>
</evidence>
<dbReference type="AlphaFoldDB" id="A0A395HIE0"/>
<dbReference type="VEuPathDB" id="FungiDB:BO97DRAFT_378850"/>